<feature type="non-terminal residue" evidence="4">
    <location>
        <position position="850"/>
    </location>
</feature>
<dbReference type="EMBL" id="PFIC01000189">
    <property type="protein sequence ID" value="PIX16709.1"/>
    <property type="molecule type" value="Genomic_DNA"/>
</dbReference>
<sequence length="850" mass="93110">ASISELGKELKYRILGKKIGGIGDRKPNDAIPEDFKPLLHEYYESTHFLGPDFYHPADYPNDKVILVCHSAGGVVAREYLTNPEITESKHVAKLIMIQTPNFGSYIAAALNSMGINSILETANMGNGWGKVGAIAETIRNVTCHSPNNAIAFIVCHILGVDRNGELMKDLRPDSPKLAELNRRGRSVDGTEYIALIGVVAPKALESPTVSGIIGFSVKNIATFILSPDLTDENKRSYNRQLDNISNQIDLALGKVRSGTDIEQQLKELKALIDELKGIQLTMDNFKLLNSKVEKLRLKNKQMEEYLGNIENHLADSNDIATFTNLINSINPLISELISIILAPTDNSDGIVTASSQAFLTSNGGQISAEETSGINASAFHSTLPKAVLRGGYDGKISIDSLLKQIDAEPLYKLTFVGFDEDKNFVVEGKCYDYLPANTVVSILLKGEYLHDAEGTITNRPLMPLIDPFLSENGKYNSGFSFRILPEDVPKPIEEDGTNSLSIVLRNPAGIVSIDGVTAEKIVVPVHYSTPFRRDGTNTIVSSLPLSSIDSGDLVREGASSALSMPVPKYTQARVSHFWWPGDNPSNASEVWIATGKKVDRMNNITYRNLGNYTSPYFRHRVFLESINYTTEKSNKPKQIVITAPQTYVTHKFASKLFSVATTTTSEYIYSPDTDKDKTAGETVVFSGAAVSARKWSDIEPSGVYNNKVGALNILKVLGEGYDFVTDAVGGKITPIVLTSYYEGRNYLKEYLSDTDKNIATTFYKIKLPANAPLLTTGEREEIHHGDTEARRAGDEDIDVLGLVDSVGIEPQIRQLLIGGNRALTTETRRHGEGEGDGIGQEFSSVSPCLR</sequence>
<dbReference type="AlphaFoldDB" id="A0A2M7JBC7"/>
<feature type="domain" description="GPI inositol-deacylase PGAP1-like alpha/beta" evidence="3">
    <location>
        <begin position="54"/>
        <end position="106"/>
    </location>
</feature>
<comment type="caution">
    <text evidence="4">The sequence shown here is derived from an EMBL/GenBank/DDBJ whole genome shotgun (WGS) entry which is preliminary data.</text>
</comment>
<accession>A0A2M7JBC7</accession>
<evidence type="ECO:0000259" key="3">
    <source>
        <dbReference type="Pfam" id="PF07819"/>
    </source>
</evidence>
<gene>
    <name evidence="4" type="ORF">COZ71_06985</name>
</gene>
<dbReference type="Gene3D" id="3.40.50.1820">
    <property type="entry name" value="alpha/beta hydrolase"/>
    <property type="match status" value="1"/>
</dbReference>
<feature type="region of interest" description="Disordered" evidence="2">
    <location>
        <begin position="826"/>
        <end position="850"/>
    </location>
</feature>
<name>A0A2M7JBC7_9BACT</name>
<evidence type="ECO:0000313" key="4">
    <source>
        <dbReference type="EMBL" id="PIX16709.1"/>
    </source>
</evidence>
<reference evidence="5" key="1">
    <citation type="submission" date="2017-09" db="EMBL/GenBank/DDBJ databases">
        <title>Depth-based differentiation of microbial function through sediment-hosted aquifers and enrichment of novel symbionts in the deep terrestrial subsurface.</title>
        <authorList>
            <person name="Probst A.J."/>
            <person name="Ladd B."/>
            <person name="Jarett J.K."/>
            <person name="Geller-Mcgrath D.E."/>
            <person name="Sieber C.M.K."/>
            <person name="Emerson J.B."/>
            <person name="Anantharaman K."/>
            <person name="Thomas B.C."/>
            <person name="Malmstrom R."/>
            <person name="Stieglmeier M."/>
            <person name="Klingl A."/>
            <person name="Woyke T."/>
            <person name="Ryan C.M."/>
            <person name="Banfield J.F."/>
        </authorList>
    </citation>
    <scope>NUCLEOTIDE SEQUENCE [LARGE SCALE GENOMIC DNA]</scope>
</reference>
<evidence type="ECO:0000313" key="5">
    <source>
        <dbReference type="Proteomes" id="UP000229297"/>
    </source>
</evidence>
<evidence type="ECO:0000256" key="1">
    <source>
        <dbReference type="SAM" id="Coils"/>
    </source>
</evidence>
<proteinExistence type="predicted"/>
<evidence type="ECO:0000256" key="2">
    <source>
        <dbReference type="SAM" id="MobiDB-lite"/>
    </source>
</evidence>
<feature type="compositionally biased region" description="Polar residues" evidence="2">
    <location>
        <begin position="841"/>
        <end position="850"/>
    </location>
</feature>
<organism evidence="4 5">
    <name type="scientific">Candidatus Desantisbacteria bacterium CG_4_8_14_3_um_filter_40_12</name>
    <dbReference type="NCBI Taxonomy" id="1974545"/>
    <lineage>
        <taxon>Bacteria</taxon>
        <taxon>Candidatus Desantisiibacteriota</taxon>
    </lineage>
</organism>
<dbReference type="GO" id="GO:0016788">
    <property type="term" value="F:hydrolase activity, acting on ester bonds"/>
    <property type="evidence" value="ECO:0007669"/>
    <property type="project" value="InterPro"/>
</dbReference>
<feature type="coiled-coil region" evidence="1">
    <location>
        <begin position="258"/>
        <end position="312"/>
    </location>
</feature>
<dbReference type="InterPro" id="IPR029058">
    <property type="entry name" value="AB_hydrolase_fold"/>
</dbReference>
<dbReference type="InterPro" id="IPR012908">
    <property type="entry name" value="PGAP1-ab_dom-like"/>
</dbReference>
<feature type="non-terminal residue" evidence="4">
    <location>
        <position position="1"/>
    </location>
</feature>
<protein>
    <recommendedName>
        <fullName evidence="3">GPI inositol-deacylase PGAP1-like alpha/beta domain-containing protein</fullName>
    </recommendedName>
</protein>
<dbReference type="Proteomes" id="UP000229297">
    <property type="component" value="Unassembled WGS sequence"/>
</dbReference>
<dbReference type="Pfam" id="PF07819">
    <property type="entry name" value="PGAP1"/>
    <property type="match status" value="1"/>
</dbReference>
<keyword evidence="1" id="KW-0175">Coiled coil</keyword>
<dbReference type="SUPFAM" id="SSF53474">
    <property type="entry name" value="alpha/beta-Hydrolases"/>
    <property type="match status" value="1"/>
</dbReference>